<dbReference type="EMBL" id="SLWM01000032">
    <property type="protein sequence ID" value="TCO11329.1"/>
    <property type="molecule type" value="Genomic_DNA"/>
</dbReference>
<keyword evidence="2" id="KW-0472">Membrane</keyword>
<accession>A0ABY2BAT2</accession>
<name>A0ABY2BAT2_9ACTN</name>
<organism evidence="3 4">
    <name type="scientific">Kribbella orskensis</name>
    <dbReference type="NCBI Taxonomy" id="2512216"/>
    <lineage>
        <taxon>Bacteria</taxon>
        <taxon>Bacillati</taxon>
        <taxon>Actinomycetota</taxon>
        <taxon>Actinomycetes</taxon>
        <taxon>Propionibacteriales</taxon>
        <taxon>Kribbellaceae</taxon>
        <taxon>Kribbella</taxon>
    </lineage>
</organism>
<feature type="transmembrane region" description="Helical" evidence="2">
    <location>
        <begin position="84"/>
        <end position="106"/>
    </location>
</feature>
<feature type="transmembrane region" description="Helical" evidence="2">
    <location>
        <begin position="46"/>
        <end position="64"/>
    </location>
</feature>
<feature type="transmembrane region" description="Helical" evidence="2">
    <location>
        <begin position="113"/>
        <end position="134"/>
    </location>
</feature>
<evidence type="ECO:0000256" key="1">
    <source>
        <dbReference type="SAM" id="MobiDB-lite"/>
    </source>
</evidence>
<proteinExistence type="predicted"/>
<evidence type="ECO:0000313" key="3">
    <source>
        <dbReference type="EMBL" id="TCO11329.1"/>
    </source>
</evidence>
<reference evidence="3 4" key="1">
    <citation type="journal article" date="2015" name="Stand. Genomic Sci.">
        <title>Genomic Encyclopedia of Bacterial and Archaeal Type Strains, Phase III: the genomes of soil and plant-associated and newly described type strains.</title>
        <authorList>
            <person name="Whitman W.B."/>
            <person name="Woyke T."/>
            <person name="Klenk H.P."/>
            <person name="Zhou Y."/>
            <person name="Lilburn T.G."/>
            <person name="Beck B.J."/>
            <person name="De Vos P."/>
            <person name="Vandamme P."/>
            <person name="Eisen J.A."/>
            <person name="Garrity G."/>
            <person name="Hugenholtz P."/>
            <person name="Kyrpides N.C."/>
        </authorList>
    </citation>
    <scope>NUCLEOTIDE SEQUENCE [LARGE SCALE GENOMIC DNA]</scope>
    <source>
        <strain evidence="3 4">VKM Ac-2538</strain>
    </source>
</reference>
<protein>
    <submittedName>
        <fullName evidence="3">Uncharacterized protein</fullName>
    </submittedName>
</protein>
<sequence length="159" mass="16523">MGPSRLDAQPSTNSKVNPPGALEWAGGPASTYRDGMAISKGSRGETFLAWVIGGGAALVLLTLTRRSWDACQVDVGKVANGSTLLFVGLPVSVVVNVVLFTLVYRLTRGGKGFFSPLLAATIAIAIADLALYSWAGTPAASPGVCPGNVPPWWPTWIPT</sequence>
<gene>
    <name evidence="3" type="ORF">EV644_13260</name>
</gene>
<keyword evidence="2" id="KW-0812">Transmembrane</keyword>
<keyword evidence="4" id="KW-1185">Reference proteome</keyword>
<evidence type="ECO:0000256" key="2">
    <source>
        <dbReference type="SAM" id="Phobius"/>
    </source>
</evidence>
<comment type="caution">
    <text evidence="3">The sequence shown here is derived from an EMBL/GenBank/DDBJ whole genome shotgun (WGS) entry which is preliminary data.</text>
</comment>
<dbReference type="Proteomes" id="UP000295818">
    <property type="component" value="Unassembled WGS sequence"/>
</dbReference>
<keyword evidence="2" id="KW-1133">Transmembrane helix</keyword>
<evidence type="ECO:0000313" key="4">
    <source>
        <dbReference type="Proteomes" id="UP000295818"/>
    </source>
</evidence>
<feature type="region of interest" description="Disordered" evidence="1">
    <location>
        <begin position="1"/>
        <end position="21"/>
    </location>
</feature>